<dbReference type="EMBL" id="JARKIB010000196">
    <property type="protein sequence ID" value="KAJ7725202.1"/>
    <property type="molecule type" value="Genomic_DNA"/>
</dbReference>
<sequence length="280" mass="29296">MTTYKSFAVVGGGTVGRPIATGLAAQNVSVILLSRSLTKTPPSGVQLVQVDTSDVAAVTAVLKEHNVDVVISAINAGSAENAAAQKPVVDAAKAAAVKLYVPSEFGCPSDGQTEGFLGGKNKLAEYAKSIGLPSARIYTGLFTEYIPLLTGYNTNGKIRVIGKGDTPVSFTSIPDITGFVVHALTALPPSELENRTLRLEGDRATLNELAPKFNTSVEHVDSVSGEGGDFVTHLLELFEAGAGSSGWDQANKREVSEGAASGNLSWPGHHWKTIKEVHNL</sequence>
<organism evidence="4 5">
    <name type="scientific">Mycena metata</name>
    <dbReference type="NCBI Taxonomy" id="1033252"/>
    <lineage>
        <taxon>Eukaryota</taxon>
        <taxon>Fungi</taxon>
        <taxon>Dikarya</taxon>
        <taxon>Basidiomycota</taxon>
        <taxon>Agaricomycotina</taxon>
        <taxon>Agaricomycetes</taxon>
        <taxon>Agaricomycetidae</taxon>
        <taxon>Agaricales</taxon>
        <taxon>Marasmiineae</taxon>
        <taxon>Mycenaceae</taxon>
        <taxon>Mycena</taxon>
    </lineage>
</organism>
<evidence type="ECO:0000313" key="4">
    <source>
        <dbReference type="EMBL" id="KAJ7725202.1"/>
    </source>
</evidence>
<reference evidence="4" key="1">
    <citation type="submission" date="2023-03" db="EMBL/GenBank/DDBJ databases">
        <title>Massive genome expansion in bonnet fungi (Mycena s.s.) driven by repeated elements and novel gene families across ecological guilds.</title>
        <authorList>
            <consortium name="Lawrence Berkeley National Laboratory"/>
            <person name="Harder C.B."/>
            <person name="Miyauchi S."/>
            <person name="Viragh M."/>
            <person name="Kuo A."/>
            <person name="Thoen E."/>
            <person name="Andreopoulos B."/>
            <person name="Lu D."/>
            <person name="Skrede I."/>
            <person name="Drula E."/>
            <person name="Henrissat B."/>
            <person name="Morin E."/>
            <person name="Kohler A."/>
            <person name="Barry K."/>
            <person name="LaButti K."/>
            <person name="Morin E."/>
            <person name="Salamov A."/>
            <person name="Lipzen A."/>
            <person name="Mereny Z."/>
            <person name="Hegedus B."/>
            <person name="Baldrian P."/>
            <person name="Stursova M."/>
            <person name="Weitz H."/>
            <person name="Taylor A."/>
            <person name="Grigoriev I.V."/>
            <person name="Nagy L.G."/>
            <person name="Martin F."/>
            <person name="Kauserud H."/>
        </authorList>
    </citation>
    <scope>NUCLEOTIDE SEQUENCE</scope>
    <source>
        <strain evidence="4">CBHHK182m</strain>
    </source>
</reference>
<dbReference type="GO" id="GO:0016491">
    <property type="term" value="F:oxidoreductase activity"/>
    <property type="evidence" value="ECO:0007669"/>
    <property type="project" value="UniProtKB-KW"/>
</dbReference>
<protein>
    <recommendedName>
        <fullName evidence="3">NmrA-like domain-containing protein</fullName>
    </recommendedName>
</protein>
<evidence type="ECO:0000259" key="3">
    <source>
        <dbReference type="Pfam" id="PF05368"/>
    </source>
</evidence>
<dbReference type="InterPro" id="IPR036291">
    <property type="entry name" value="NAD(P)-bd_dom_sf"/>
</dbReference>
<dbReference type="InterPro" id="IPR051609">
    <property type="entry name" value="NmrA/Isoflavone_reductase-like"/>
</dbReference>
<dbReference type="SUPFAM" id="SSF51735">
    <property type="entry name" value="NAD(P)-binding Rossmann-fold domains"/>
    <property type="match status" value="1"/>
</dbReference>
<dbReference type="AlphaFoldDB" id="A0AAD7HQJ3"/>
<proteinExistence type="predicted"/>
<dbReference type="PANTHER" id="PTHR47706">
    <property type="entry name" value="NMRA-LIKE FAMILY PROTEIN"/>
    <property type="match status" value="1"/>
</dbReference>
<keyword evidence="1" id="KW-0521">NADP</keyword>
<evidence type="ECO:0000313" key="5">
    <source>
        <dbReference type="Proteomes" id="UP001215598"/>
    </source>
</evidence>
<feature type="domain" description="NmrA-like" evidence="3">
    <location>
        <begin position="8"/>
        <end position="216"/>
    </location>
</feature>
<accession>A0AAD7HQJ3</accession>
<dbReference type="PANTHER" id="PTHR47706:SF9">
    <property type="entry name" value="NMRA-LIKE DOMAIN-CONTAINING PROTEIN-RELATED"/>
    <property type="match status" value="1"/>
</dbReference>
<dbReference type="Gene3D" id="3.40.50.720">
    <property type="entry name" value="NAD(P)-binding Rossmann-like Domain"/>
    <property type="match status" value="1"/>
</dbReference>
<comment type="caution">
    <text evidence="4">The sequence shown here is derived from an EMBL/GenBank/DDBJ whole genome shotgun (WGS) entry which is preliminary data.</text>
</comment>
<evidence type="ECO:0000256" key="1">
    <source>
        <dbReference type="ARBA" id="ARBA00022857"/>
    </source>
</evidence>
<evidence type="ECO:0000256" key="2">
    <source>
        <dbReference type="ARBA" id="ARBA00023002"/>
    </source>
</evidence>
<keyword evidence="5" id="KW-1185">Reference proteome</keyword>
<dbReference type="Proteomes" id="UP001215598">
    <property type="component" value="Unassembled WGS sequence"/>
</dbReference>
<gene>
    <name evidence="4" type="ORF">B0H16DRAFT_1736294</name>
</gene>
<name>A0AAD7HQJ3_9AGAR</name>
<dbReference type="InterPro" id="IPR008030">
    <property type="entry name" value="NmrA-like"/>
</dbReference>
<dbReference type="Pfam" id="PF05368">
    <property type="entry name" value="NmrA"/>
    <property type="match status" value="1"/>
</dbReference>
<keyword evidence="2" id="KW-0560">Oxidoreductase</keyword>